<comment type="caution">
    <text evidence="2">The sequence shown here is derived from an EMBL/GenBank/DDBJ whole genome shotgun (WGS) entry which is preliminary data.</text>
</comment>
<dbReference type="eggNOG" id="COG4925">
    <property type="taxonomic scope" value="Bacteria"/>
</dbReference>
<proteinExistence type="predicted"/>
<organism evidence="2 3">
    <name type="scientific">[Clostridium] methylpentosum DSM 5476</name>
    <dbReference type="NCBI Taxonomy" id="537013"/>
    <lineage>
        <taxon>Bacteria</taxon>
        <taxon>Bacillati</taxon>
        <taxon>Bacillota</taxon>
        <taxon>Clostridia</taxon>
        <taxon>Eubacteriales</taxon>
        <taxon>Oscillospiraceae</taxon>
        <taxon>Oscillospiraceae incertae sedis</taxon>
    </lineage>
</organism>
<accession>C0EAD8</accession>
<evidence type="ECO:0000259" key="1">
    <source>
        <dbReference type="Pfam" id="PF18050"/>
    </source>
</evidence>
<dbReference type="HOGENOM" id="CLU_1764850_0_0_9"/>
<evidence type="ECO:0000313" key="2">
    <source>
        <dbReference type="EMBL" id="EEG31578.1"/>
    </source>
</evidence>
<keyword evidence="3" id="KW-1185">Reference proteome</keyword>
<dbReference type="STRING" id="537013.CLOSTMETH_00792"/>
<reference evidence="2 3" key="2">
    <citation type="submission" date="2009-02" db="EMBL/GenBank/DDBJ databases">
        <title>Draft genome sequence of Clostridium methylpentosum (DSM 5476).</title>
        <authorList>
            <person name="Sudarsanam P."/>
            <person name="Ley R."/>
            <person name="Guruge J."/>
            <person name="Turnbaugh P.J."/>
            <person name="Mahowald M."/>
            <person name="Liep D."/>
            <person name="Gordon J."/>
        </authorList>
    </citation>
    <scope>NUCLEOTIDE SEQUENCE [LARGE SCALE GENOMIC DNA]</scope>
    <source>
        <strain evidence="2 3">DSM 5476</strain>
    </source>
</reference>
<dbReference type="InterPro" id="IPR041183">
    <property type="entry name" value="Cyclophilin-like"/>
</dbReference>
<dbReference type="AlphaFoldDB" id="C0EAD8"/>
<evidence type="ECO:0000313" key="3">
    <source>
        <dbReference type="Proteomes" id="UP000003340"/>
    </source>
</evidence>
<dbReference type="Gene3D" id="2.40.100.20">
    <property type="match status" value="1"/>
</dbReference>
<dbReference type="EMBL" id="ACEC01000031">
    <property type="protein sequence ID" value="EEG31578.1"/>
    <property type="molecule type" value="Genomic_DNA"/>
</dbReference>
<dbReference type="Proteomes" id="UP000003340">
    <property type="component" value="Unassembled WGS sequence"/>
</dbReference>
<dbReference type="InterPro" id="IPR029000">
    <property type="entry name" value="Cyclophilin-like_dom_sf"/>
</dbReference>
<feature type="domain" description="Cyclophilin-like" evidence="1">
    <location>
        <begin position="27"/>
        <end position="136"/>
    </location>
</feature>
<dbReference type="SUPFAM" id="SSF50891">
    <property type="entry name" value="Cyclophilin-like"/>
    <property type="match status" value="1"/>
</dbReference>
<sequence>MAGQQNTAVSDPFESTYESVEGTQIKMITENTQVVITLNGSRAAADLAAMLPLEMTLIERNSFAKGMTLPEHLSSAEATTREYEIGDFGYWSAGPDLAIFYDDIYEQTIVDVIPLGHAETGAETMANERGTVRLEFVSEEGDSTENE</sequence>
<dbReference type="Pfam" id="PF18050">
    <property type="entry name" value="Cyclophil_like2"/>
    <property type="match status" value="1"/>
</dbReference>
<protein>
    <recommendedName>
        <fullName evidence="1">Cyclophilin-like domain-containing protein</fullName>
    </recommendedName>
</protein>
<gene>
    <name evidence="2" type="ORF">CLOSTMETH_00792</name>
</gene>
<name>C0EAD8_9FIRM</name>
<reference evidence="2 3" key="1">
    <citation type="submission" date="2009-01" db="EMBL/GenBank/DDBJ databases">
        <authorList>
            <person name="Fulton L."/>
            <person name="Clifton S."/>
            <person name="Fulton B."/>
            <person name="Xu J."/>
            <person name="Minx P."/>
            <person name="Pepin K.H."/>
            <person name="Johnson M."/>
            <person name="Bhonagiri V."/>
            <person name="Nash W.E."/>
            <person name="Mardis E.R."/>
            <person name="Wilson R.K."/>
        </authorList>
    </citation>
    <scope>NUCLEOTIDE SEQUENCE [LARGE SCALE GENOMIC DNA]</scope>
    <source>
        <strain evidence="2 3">DSM 5476</strain>
    </source>
</reference>